<dbReference type="OrthoDB" id="191609at2759"/>
<reference evidence="2" key="1">
    <citation type="submission" date="2020-06" db="EMBL/GenBank/DDBJ databases">
        <authorList>
            <consortium name="Plant Systems Biology data submission"/>
        </authorList>
    </citation>
    <scope>NUCLEOTIDE SEQUENCE</scope>
    <source>
        <strain evidence="2">D6</strain>
    </source>
</reference>
<protein>
    <submittedName>
        <fullName evidence="2">Uncharacterized protein</fullName>
    </submittedName>
</protein>
<accession>A0A9N8H510</accession>
<feature type="region of interest" description="Disordered" evidence="1">
    <location>
        <begin position="217"/>
        <end position="262"/>
    </location>
</feature>
<keyword evidence="3" id="KW-1185">Reference proteome</keyword>
<sequence>MPRFGDRWVVDRTLFEYVNGGSCACCGFNHFLPGGTKDMIHAMSDLETDAANAEVNALQASPWPANMRDAVWGDRLKLRHLMKKEMPKYATFWKEHAVELEEWCRSGADVMTLKKIFQMPRAEVTERVKNDYGIHSAFAVVLCTVVEQVANFPATQLPTDARGESETNFEQALVFDRRGGFTLKLKQKDGSLNTDVLQIWLYRMKSLGGPKLLERAPPKKKVVADSSDEEEEDDEDGDADAGGLKQQADPDEDEPASGPSFRSDRRIIRLLIARYWADQMMKKFLEAKQEKNKQDNNGKEEAS</sequence>
<evidence type="ECO:0000313" key="2">
    <source>
        <dbReference type="EMBL" id="CAB9502178.1"/>
    </source>
</evidence>
<evidence type="ECO:0000313" key="3">
    <source>
        <dbReference type="Proteomes" id="UP001153069"/>
    </source>
</evidence>
<comment type="caution">
    <text evidence="2">The sequence shown here is derived from an EMBL/GenBank/DDBJ whole genome shotgun (WGS) entry which is preliminary data.</text>
</comment>
<organism evidence="2 3">
    <name type="scientific">Seminavis robusta</name>
    <dbReference type="NCBI Taxonomy" id="568900"/>
    <lineage>
        <taxon>Eukaryota</taxon>
        <taxon>Sar</taxon>
        <taxon>Stramenopiles</taxon>
        <taxon>Ochrophyta</taxon>
        <taxon>Bacillariophyta</taxon>
        <taxon>Bacillariophyceae</taxon>
        <taxon>Bacillariophycidae</taxon>
        <taxon>Naviculales</taxon>
        <taxon>Naviculaceae</taxon>
        <taxon>Seminavis</taxon>
    </lineage>
</organism>
<proteinExistence type="predicted"/>
<evidence type="ECO:0000256" key="1">
    <source>
        <dbReference type="SAM" id="MobiDB-lite"/>
    </source>
</evidence>
<dbReference type="AlphaFoldDB" id="A0A9N8H510"/>
<name>A0A9N8H510_9STRA</name>
<gene>
    <name evidence="2" type="ORF">SEMRO_129_G061690.1</name>
</gene>
<dbReference type="EMBL" id="CAICTM010000128">
    <property type="protein sequence ID" value="CAB9502178.1"/>
    <property type="molecule type" value="Genomic_DNA"/>
</dbReference>
<dbReference type="Proteomes" id="UP001153069">
    <property type="component" value="Unassembled WGS sequence"/>
</dbReference>
<feature type="compositionally biased region" description="Acidic residues" evidence="1">
    <location>
        <begin position="226"/>
        <end position="239"/>
    </location>
</feature>